<dbReference type="AlphaFoldDB" id="A0AAN8XC57"/>
<organism evidence="10 11">
    <name type="scientific">Halocaridina rubra</name>
    <name type="common">Hawaiian red shrimp</name>
    <dbReference type="NCBI Taxonomy" id="373956"/>
    <lineage>
        <taxon>Eukaryota</taxon>
        <taxon>Metazoa</taxon>
        <taxon>Ecdysozoa</taxon>
        <taxon>Arthropoda</taxon>
        <taxon>Crustacea</taxon>
        <taxon>Multicrustacea</taxon>
        <taxon>Malacostraca</taxon>
        <taxon>Eumalacostraca</taxon>
        <taxon>Eucarida</taxon>
        <taxon>Decapoda</taxon>
        <taxon>Pleocyemata</taxon>
        <taxon>Caridea</taxon>
        <taxon>Atyoidea</taxon>
        <taxon>Atyidae</taxon>
        <taxon>Halocaridina</taxon>
    </lineage>
</organism>
<dbReference type="GO" id="GO:0000981">
    <property type="term" value="F:DNA-binding transcription factor activity, RNA polymerase II-specific"/>
    <property type="evidence" value="ECO:0007669"/>
    <property type="project" value="TreeGrafter"/>
</dbReference>
<dbReference type="PANTHER" id="PTHR24394">
    <property type="entry name" value="ZINC FINGER PROTEIN"/>
    <property type="match status" value="1"/>
</dbReference>
<reference evidence="10 11" key="1">
    <citation type="submission" date="2023-11" db="EMBL/GenBank/DDBJ databases">
        <title>Halocaridina rubra genome assembly.</title>
        <authorList>
            <person name="Smith C."/>
        </authorList>
    </citation>
    <scope>NUCLEOTIDE SEQUENCE [LARGE SCALE GENOMIC DNA]</scope>
    <source>
        <strain evidence="10">EP-1</strain>
        <tissue evidence="10">Whole</tissue>
    </source>
</reference>
<dbReference type="GO" id="GO:0008270">
    <property type="term" value="F:zinc ion binding"/>
    <property type="evidence" value="ECO:0007669"/>
    <property type="project" value="UniProtKB-KW"/>
</dbReference>
<evidence type="ECO:0000256" key="2">
    <source>
        <dbReference type="ARBA" id="ARBA00022723"/>
    </source>
</evidence>
<evidence type="ECO:0000256" key="8">
    <source>
        <dbReference type="SAM" id="MobiDB-lite"/>
    </source>
</evidence>
<evidence type="ECO:0000313" key="10">
    <source>
        <dbReference type="EMBL" id="KAK7078633.1"/>
    </source>
</evidence>
<feature type="domain" description="C2H2-type" evidence="9">
    <location>
        <begin position="119"/>
        <end position="146"/>
    </location>
</feature>
<keyword evidence="5" id="KW-0862">Zinc</keyword>
<sequence>MKFKCTICHLRFSSLTDLNIHKVTHNEEKKFTCDVCGSSFRREYARDKHVKIVHREELEHMCSQCGALFKAKAYLDQHLTHVHTTKERVKCLTCGRDFKTTSILKSHIKLVHNAACHKYSCQLCQKTFAAPKDLARHNKVHTGVKDHMCPICRRCFARKDNMASHLRTHARDSTPSQTTITETLDTSSQPNIQETSEILSMPPALPSTSDMSTSSDFQSETSSCNGLKSGDSVISGGIDISTLPIPNISLPSSISGSSSNSPACIVIPSKPSTSLPVVVFSGGTLSNPSDNLILSSPNHTLTDVPFSNMHSTLNGFTVSQPSASFTNLSSSATTLTYCNNVNISLTRTTTSSHICAVDKSTVEEDNLGNHHVVTFQSYDPSLSNQTSSLTPLPQLSLNSVTPVSSQPCTDSTDPIVSAGSAFNTLSTEQIVLTGGVLSPTGAISYHHQSNPQYTQVIES</sequence>
<comment type="subcellular location">
    <subcellularLocation>
        <location evidence="1">Nucleus</location>
    </subcellularLocation>
</comment>
<dbReference type="EMBL" id="JAXCGZ010007729">
    <property type="protein sequence ID" value="KAK7078633.1"/>
    <property type="molecule type" value="Genomic_DNA"/>
</dbReference>
<dbReference type="PROSITE" id="PS50157">
    <property type="entry name" value="ZINC_FINGER_C2H2_2"/>
    <property type="match status" value="6"/>
</dbReference>
<dbReference type="PANTHER" id="PTHR24394:SF29">
    <property type="entry name" value="MYONEURIN"/>
    <property type="match status" value="1"/>
</dbReference>
<dbReference type="InterPro" id="IPR036236">
    <property type="entry name" value="Znf_C2H2_sf"/>
</dbReference>
<dbReference type="SUPFAM" id="SSF57667">
    <property type="entry name" value="beta-beta-alpha zinc fingers"/>
    <property type="match status" value="3"/>
</dbReference>
<evidence type="ECO:0000256" key="6">
    <source>
        <dbReference type="ARBA" id="ARBA00023242"/>
    </source>
</evidence>
<feature type="region of interest" description="Disordered" evidence="8">
    <location>
        <begin position="168"/>
        <end position="224"/>
    </location>
</feature>
<feature type="domain" description="C2H2-type" evidence="9">
    <location>
        <begin position="89"/>
        <end position="112"/>
    </location>
</feature>
<evidence type="ECO:0000256" key="4">
    <source>
        <dbReference type="ARBA" id="ARBA00022771"/>
    </source>
</evidence>
<comment type="caution">
    <text evidence="10">The sequence shown here is derived from an EMBL/GenBank/DDBJ whole genome shotgun (WGS) entry which is preliminary data.</text>
</comment>
<evidence type="ECO:0000256" key="7">
    <source>
        <dbReference type="PROSITE-ProRule" id="PRU00042"/>
    </source>
</evidence>
<evidence type="ECO:0000259" key="9">
    <source>
        <dbReference type="PROSITE" id="PS50157"/>
    </source>
</evidence>
<gene>
    <name evidence="10" type="ORF">SK128_007654</name>
</gene>
<keyword evidence="2" id="KW-0479">Metal-binding</keyword>
<dbReference type="SMART" id="SM00355">
    <property type="entry name" value="ZnF_C2H2"/>
    <property type="match status" value="6"/>
</dbReference>
<feature type="domain" description="C2H2-type" evidence="9">
    <location>
        <begin position="147"/>
        <end position="174"/>
    </location>
</feature>
<feature type="compositionally biased region" description="Polar residues" evidence="8">
    <location>
        <begin position="173"/>
        <end position="198"/>
    </location>
</feature>
<accession>A0AAN8XC57</accession>
<dbReference type="InterPro" id="IPR013087">
    <property type="entry name" value="Znf_C2H2_type"/>
</dbReference>
<keyword evidence="3" id="KW-0677">Repeat</keyword>
<evidence type="ECO:0000313" key="11">
    <source>
        <dbReference type="Proteomes" id="UP001381693"/>
    </source>
</evidence>
<dbReference type="Pfam" id="PF13912">
    <property type="entry name" value="zf-C2H2_6"/>
    <property type="match status" value="1"/>
</dbReference>
<evidence type="ECO:0000256" key="3">
    <source>
        <dbReference type="ARBA" id="ARBA00022737"/>
    </source>
</evidence>
<keyword evidence="11" id="KW-1185">Reference proteome</keyword>
<proteinExistence type="predicted"/>
<feature type="domain" description="C2H2-type" evidence="9">
    <location>
        <begin position="31"/>
        <end position="59"/>
    </location>
</feature>
<keyword evidence="6" id="KW-0539">Nucleus</keyword>
<dbReference type="Proteomes" id="UP001381693">
    <property type="component" value="Unassembled WGS sequence"/>
</dbReference>
<dbReference type="Pfam" id="PF00096">
    <property type="entry name" value="zf-C2H2"/>
    <property type="match status" value="2"/>
</dbReference>
<feature type="domain" description="C2H2-type" evidence="9">
    <location>
        <begin position="60"/>
        <end position="88"/>
    </location>
</feature>
<dbReference type="PROSITE" id="PS00028">
    <property type="entry name" value="ZINC_FINGER_C2H2_1"/>
    <property type="match status" value="6"/>
</dbReference>
<keyword evidence="4 7" id="KW-0863">Zinc-finger</keyword>
<evidence type="ECO:0000256" key="1">
    <source>
        <dbReference type="ARBA" id="ARBA00004123"/>
    </source>
</evidence>
<name>A0AAN8XC57_HALRR</name>
<evidence type="ECO:0000256" key="5">
    <source>
        <dbReference type="ARBA" id="ARBA00022833"/>
    </source>
</evidence>
<protein>
    <recommendedName>
        <fullName evidence="9">C2H2-type domain-containing protein</fullName>
    </recommendedName>
</protein>
<dbReference type="Gene3D" id="3.30.160.60">
    <property type="entry name" value="Classic Zinc Finger"/>
    <property type="match status" value="4"/>
</dbReference>
<feature type="compositionally biased region" description="Low complexity" evidence="8">
    <location>
        <begin position="212"/>
        <end position="223"/>
    </location>
</feature>
<dbReference type="GO" id="GO:0005634">
    <property type="term" value="C:nucleus"/>
    <property type="evidence" value="ECO:0007669"/>
    <property type="project" value="UniProtKB-SubCell"/>
</dbReference>
<feature type="domain" description="C2H2-type" evidence="9">
    <location>
        <begin position="3"/>
        <end position="30"/>
    </location>
</feature>